<keyword evidence="2" id="KW-0479">Metal-binding</keyword>
<evidence type="ECO:0000259" key="6">
    <source>
        <dbReference type="Pfam" id="PF01397"/>
    </source>
</evidence>
<dbReference type="FunFam" id="1.50.10.130:FF:000002">
    <property type="entry name" value="Ent-copalyl diphosphate synthase, chloroplastic"/>
    <property type="match status" value="1"/>
</dbReference>
<reference evidence="7" key="1">
    <citation type="submission" date="2023-02" db="EMBL/GenBank/DDBJ databases">
        <title>Genome of toxic invasive species Heracleum sosnowskyi carries increased number of genes despite the absence of recent whole-genome duplications.</title>
        <authorList>
            <person name="Schelkunov M."/>
            <person name="Shtratnikova V."/>
            <person name="Makarenko M."/>
            <person name="Klepikova A."/>
            <person name="Omelchenko D."/>
            <person name="Novikova G."/>
            <person name="Obukhova E."/>
            <person name="Bogdanov V."/>
            <person name="Penin A."/>
            <person name="Logacheva M."/>
        </authorList>
    </citation>
    <scope>NUCLEOTIDE SEQUENCE</scope>
    <source>
        <strain evidence="7">Hsosn_3</strain>
        <tissue evidence="7">Leaf</tissue>
    </source>
</reference>
<dbReference type="GO" id="GO:0009507">
    <property type="term" value="C:chloroplast"/>
    <property type="evidence" value="ECO:0007669"/>
    <property type="project" value="TreeGrafter"/>
</dbReference>
<evidence type="ECO:0000256" key="2">
    <source>
        <dbReference type="ARBA" id="ARBA00022723"/>
    </source>
</evidence>
<dbReference type="InterPro" id="IPR001906">
    <property type="entry name" value="Terpene_synth_N"/>
</dbReference>
<dbReference type="SUPFAM" id="SSF48576">
    <property type="entry name" value="Terpenoid synthases"/>
    <property type="match status" value="1"/>
</dbReference>
<dbReference type="GO" id="GO:0033331">
    <property type="term" value="P:ent-kaurene metabolic process"/>
    <property type="evidence" value="ECO:0007669"/>
    <property type="project" value="UniProtKB-ARBA"/>
</dbReference>
<comment type="caution">
    <text evidence="7">The sequence shown here is derived from an EMBL/GenBank/DDBJ whole genome shotgun (WGS) entry which is preliminary data.</text>
</comment>
<evidence type="ECO:0000256" key="3">
    <source>
        <dbReference type="ARBA" id="ARBA00022842"/>
    </source>
</evidence>
<reference evidence="7" key="2">
    <citation type="submission" date="2023-05" db="EMBL/GenBank/DDBJ databases">
        <authorList>
            <person name="Schelkunov M.I."/>
        </authorList>
    </citation>
    <scope>NUCLEOTIDE SEQUENCE</scope>
    <source>
        <strain evidence="7">Hsosn_3</strain>
        <tissue evidence="7">Leaf</tissue>
    </source>
</reference>
<proteinExistence type="predicted"/>
<dbReference type="InterPro" id="IPR008930">
    <property type="entry name" value="Terpenoid_cyclase/PrenylTrfase"/>
</dbReference>
<dbReference type="GO" id="GO:0009899">
    <property type="term" value="F:ent-kaurene synthase activity"/>
    <property type="evidence" value="ECO:0007669"/>
    <property type="project" value="UniProtKB-EC"/>
</dbReference>
<name>A0AAD8HT86_9APIA</name>
<dbReference type="Gene3D" id="1.10.600.10">
    <property type="entry name" value="Farnesyl Diphosphate Synthase"/>
    <property type="match status" value="1"/>
</dbReference>
<dbReference type="EMBL" id="JAUIZM010000007">
    <property type="protein sequence ID" value="KAK1373029.1"/>
    <property type="molecule type" value="Genomic_DNA"/>
</dbReference>
<protein>
    <recommendedName>
        <fullName evidence="5">ent-kaurene synthase</fullName>
        <ecNumber evidence="5">4.2.3.19</ecNumber>
    </recommendedName>
</protein>
<dbReference type="SFLD" id="SFLDG01014">
    <property type="entry name" value="Terpene_Cyclase_Like_1_N-term"/>
    <property type="match status" value="1"/>
</dbReference>
<dbReference type="SFLD" id="SFLDG01605">
    <property type="entry name" value="Terpene_Cyclase_Like_1_N-term"/>
    <property type="match status" value="1"/>
</dbReference>
<dbReference type="Pfam" id="PF01397">
    <property type="entry name" value="Terpene_synth"/>
    <property type="match status" value="1"/>
</dbReference>
<dbReference type="GO" id="GO:0000287">
    <property type="term" value="F:magnesium ion binding"/>
    <property type="evidence" value="ECO:0007669"/>
    <property type="project" value="TreeGrafter"/>
</dbReference>
<evidence type="ECO:0000256" key="4">
    <source>
        <dbReference type="ARBA" id="ARBA00050853"/>
    </source>
</evidence>
<keyword evidence="8" id="KW-1185">Reference proteome</keyword>
<organism evidence="7 8">
    <name type="scientific">Heracleum sosnowskyi</name>
    <dbReference type="NCBI Taxonomy" id="360622"/>
    <lineage>
        <taxon>Eukaryota</taxon>
        <taxon>Viridiplantae</taxon>
        <taxon>Streptophyta</taxon>
        <taxon>Embryophyta</taxon>
        <taxon>Tracheophyta</taxon>
        <taxon>Spermatophyta</taxon>
        <taxon>Magnoliopsida</taxon>
        <taxon>eudicotyledons</taxon>
        <taxon>Gunneridae</taxon>
        <taxon>Pentapetalae</taxon>
        <taxon>asterids</taxon>
        <taxon>campanulids</taxon>
        <taxon>Apiales</taxon>
        <taxon>Apiaceae</taxon>
        <taxon>Apioideae</taxon>
        <taxon>apioid superclade</taxon>
        <taxon>Tordylieae</taxon>
        <taxon>Tordyliinae</taxon>
        <taxon>Heracleum</taxon>
    </lineage>
</organism>
<gene>
    <name evidence="7" type="ORF">POM88_029222</name>
</gene>
<dbReference type="Gene3D" id="1.50.10.130">
    <property type="entry name" value="Terpene synthase, N-terminal domain"/>
    <property type="match status" value="1"/>
</dbReference>
<dbReference type="PANTHER" id="PTHR31739">
    <property type="entry name" value="ENT-COPALYL DIPHOSPHATE SYNTHASE, CHLOROPLASTIC"/>
    <property type="match status" value="1"/>
</dbReference>
<dbReference type="InterPro" id="IPR050148">
    <property type="entry name" value="Terpene_synthase-like"/>
</dbReference>
<dbReference type="SUPFAM" id="SSF48239">
    <property type="entry name" value="Terpenoid cyclases/Protein prenyltransferases"/>
    <property type="match status" value="2"/>
</dbReference>
<dbReference type="EC" id="4.2.3.19" evidence="5"/>
<dbReference type="GO" id="GO:0009686">
    <property type="term" value="P:gibberellin biosynthetic process"/>
    <property type="evidence" value="ECO:0007669"/>
    <property type="project" value="TreeGrafter"/>
</dbReference>
<sequence length="827" mass="94746">MSSVYHSSSSPSLAKFSPATSSRPSLSFSPVHLNSSTNHFSGPDAVKGKDIWVKLRFDVQCTAVSRSRTTEYEYADSLKSDLPAVINWQEILESDKKGENTKLHSSIKIIKCINSIREMFGSMDDGEITVSAYDTAWVALVEDMNQPGIPQFPSSLQWIVNNQLSDGSWGDDKLFLAHDRILNTLACVIALKSWNVHPEQMERGLLFIRENISKLGDEEMEHMPIGFEVAFPSLVEIAETLNIQIPKDLPILQEIYAQRDLKLSRIPKDIMHKVPTTLLHSLEGMAGMEWDKLLKLQCQDGSFLFSPSSTAYALMQTKDDNCLNYLSRIVQRFHGGVPNVYPVDMFEHIWVVDRLERLGISRYFKSEIKECMDYIHRYWTNKGICWARNTRVNDIDDTAMAFRLQRLHGYSVSQDVFKNFESNGEFFCFVGQSNQAVTGMFNLLRASQVLFPEEKLLEDAKKFSVEFLRGKQAKNQVFDKWIITKDLPGEVGYALDVPWYASLPRLETCFFLDQYGGEDDVWIGKTLYRMPHVNNNIHLELAKLDYAKCQTIYQLEWNQMKEWCAYSNLEKFGMSEKSLLLSYYLAASSLYEPESSNLRFAWAKTEALIETIRSYFGNVENSGEQRKAFVQDYMKTTDNLPYANHGRYKSPRKKLLGTLVGILKQLMLDAMVAHGIDIHHQLHQAWGMWLLTWQEEGDVDKAKAQLLEQTINICAGRLTSEEILSHPQYKTLSNITNQLCHQLGPFQYGQLQNEDSFDTQMKGITAMEIESSMQELVKLVLCNSPDGLDSELKHTFYTLARTFYYTAYFNPITINGHISKVLFGSRM</sequence>
<dbReference type="InterPro" id="IPR008949">
    <property type="entry name" value="Isoprenoid_synthase_dom_sf"/>
</dbReference>
<evidence type="ECO:0000313" key="7">
    <source>
        <dbReference type="EMBL" id="KAK1373029.1"/>
    </source>
</evidence>
<evidence type="ECO:0000313" key="8">
    <source>
        <dbReference type="Proteomes" id="UP001237642"/>
    </source>
</evidence>
<keyword evidence="3" id="KW-0460">Magnesium</keyword>
<dbReference type="PANTHER" id="PTHR31739:SF4">
    <property type="entry name" value="ENT-COPALYL DIPHOSPHATE SYNTHASE, CHLOROPLASTIC"/>
    <property type="match status" value="1"/>
</dbReference>
<dbReference type="Gene3D" id="1.50.10.160">
    <property type="match status" value="1"/>
</dbReference>
<evidence type="ECO:0000256" key="1">
    <source>
        <dbReference type="ARBA" id="ARBA00001946"/>
    </source>
</evidence>
<dbReference type="InterPro" id="IPR036965">
    <property type="entry name" value="Terpene_synth_N_sf"/>
</dbReference>
<comment type="catalytic activity">
    <reaction evidence="4">
        <text>ent-copalyl diphosphate = ent-kaur-16-ene + diphosphate</text>
        <dbReference type="Rhea" id="RHEA:22220"/>
        <dbReference type="ChEBI" id="CHEBI:15415"/>
        <dbReference type="ChEBI" id="CHEBI:33019"/>
        <dbReference type="ChEBI" id="CHEBI:58553"/>
        <dbReference type="EC" id="4.2.3.19"/>
    </reaction>
    <physiologicalReaction direction="left-to-right" evidence="4">
        <dbReference type="Rhea" id="RHEA:22221"/>
    </physiologicalReaction>
</comment>
<dbReference type="Proteomes" id="UP001237642">
    <property type="component" value="Unassembled WGS sequence"/>
</dbReference>
<feature type="domain" description="Terpene synthase N-terminal" evidence="6">
    <location>
        <begin position="289"/>
        <end position="495"/>
    </location>
</feature>
<dbReference type="AlphaFoldDB" id="A0AAD8HT86"/>
<evidence type="ECO:0000256" key="5">
    <source>
        <dbReference type="ARBA" id="ARBA00066670"/>
    </source>
</evidence>
<dbReference type="FunFam" id="1.50.10.160:FF:000001">
    <property type="entry name" value="Ent-copalyl diphosphate synthase"/>
    <property type="match status" value="1"/>
</dbReference>
<comment type="cofactor">
    <cofactor evidence="1">
        <name>Mg(2+)</name>
        <dbReference type="ChEBI" id="CHEBI:18420"/>
    </cofactor>
</comment>
<accession>A0AAD8HT86</accession>